<accession>A0AB39KSQ1</accession>
<comment type="catalytic activity">
    <reaction evidence="1">
        <text>AMP + H2O = D-ribose 5-phosphate + adenine</text>
        <dbReference type="Rhea" id="RHEA:20129"/>
        <dbReference type="ChEBI" id="CHEBI:15377"/>
        <dbReference type="ChEBI" id="CHEBI:16708"/>
        <dbReference type="ChEBI" id="CHEBI:78346"/>
        <dbReference type="ChEBI" id="CHEBI:456215"/>
        <dbReference type="EC" id="3.2.2.4"/>
    </reaction>
</comment>
<dbReference type="GO" id="GO:0008714">
    <property type="term" value="F:AMP nucleosidase activity"/>
    <property type="evidence" value="ECO:0007669"/>
    <property type="project" value="UniProtKB-EC"/>
</dbReference>
<protein>
    <recommendedName>
        <fullName evidence="3">Cytokinin riboside 5'-monophosphate phosphoribohydrolase</fullName>
        <ecNumber evidence="3">3.2.2.n1</ecNumber>
    </recommendedName>
</protein>
<evidence type="ECO:0000256" key="3">
    <source>
        <dbReference type="RuleBase" id="RU363015"/>
    </source>
</evidence>
<dbReference type="GO" id="GO:0009691">
    <property type="term" value="P:cytokinin biosynthetic process"/>
    <property type="evidence" value="ECO:0007669"/>
    <property type="project" value="UniProtKB-UniRule"/>
</dbReference>
<dbReference type="RefSeq" id="WP_369059160.1">
    <property type="nucleotide sequence ID" value="NZ_CP158375.1"/>
</dbReference>
<keyword evidence="3" id="KW-0378">Hydrolase</keyword>
<dbReference type="Pfam" id="PF03641">
    <property type="entry name" value="Lysine_decarbox"/>
    <property type="match status" value="1"/>
</dbReference>
<dbReference type="EC" id="3.2.2.n1" evidence="3"/>
<evidence type="ECO:0000256" key="2">
    <source>
        <dbReference type="ARBA" id="ARBA00006763"/>
    </source>
</evidence>
<dbReference type="InterPro" id="IPR031100">
    <property type="entry name" value="LOG_fam"/>
</dbReference>
<dbReference type="NCBIfam" id="TIGR00730">
    <property type="entry name" value="Rossman fold protein, TIGR00730 family"/>
    <property type="match status" value="1"/>
</dbReference>
<evidence type="ECO:0000313" key="4">
    <source>
        <dbReference type="EMBL" id="XDO96306.1"/>
    </source>
</evidence>
<sequence>MSHESRRLDSVCVYCGSSDAVDPQLLQDAAEVGREFARAGLRLVYGGGGVGLMGASAGAAHDAGGRVLGIIPSFLIGKERPLTKVETQVVETMAERKKGLFDNSDAFVVLPGGVGTLEEIVELLSWRRLNLHDKPVVFYSPDGFWDTLFALFEHTIATGFTPASFREAYRVVDKPQDVVPALRAMVAADPVEDVSDAIRLT</sequence>
<dbReference type="PANTHER" id="PTHR31223">
    <property type="entry name" value="LOG FAMILY PROTEIN YJL055W"/>
    <property type="match status" value="1"/>
</dbReference>
<keyword evidence="3" id="KW-0203">Cytokinin biosynthesis</keyword>
<dbReference type="AlphaFoldDB" id="A0AB39KSQ1"/>
<dbReference type="InterPro" id="IPR005269">
    <property type="entry name" value="LOG"/>
</dbReference>
<reference evidence="4" key="1">
    <citation type="submission" date="2024-06" db="EMBL/GenBank/DDBJ databases">
        <title>Caulobacter inopinatus, sp. nov.</title>
        <authorList>
            <person name="Donachie S.P."/>
        </authorList>
    </citation>
    <scope>NUCLEOTIDE SEQUENCE</scope>
    <source>
        <strain evidence="4">73W</strain>
    </source>
</reference>
<dbReference type="Gene3D" id="3.40.50.450">
    <property type="match status" value="1"/>
</dbReference>
<dbReference type="GO" id="GO:0005829">
    <property type="term" value="C:cytosol"/>
    <property type="evidence" value="ECO:0007669"/>
    <property type="project" value="TreeGrafter"/>
</dbReference>
<comment type="similarity">
    <text evidence="2 3">Belongs to the LOG family.</text>
</comment>
<dbReference type="SUPFAM" id="SSF102405">
    <property type="entry name" value="MCP/YpsA-like"/>
    <property type="match status" value="1"/>
</dbReference>
<gene>
    <name evidence="4" type="ORF">ABOZ73_16225</name>
</gene>
<proteinExistence type="inferred from homology"/>
<dbReference type="EMBL" id="CP158375">
    <property type="protein sequence ID" value="XDO96306.1"/>
    <property type="molecule type" value="Genomic_DNA"/>
</dbReference>
<name>A0AB39KSQ1_9CAUL</name>
<dbReference type="PANTHER" id="PTHR31223:SF70">
    <property type="entry name" value="LOG FAMILY PROTEIN YJL055W"/>
    <property type="match status" value="1"/>
</dbReference>
<organism evidence="4">
    <name type="scientific">Caulobacter sp. 73W</name>
    <dbReference type="NCBI Taxonomy" id="3161137"/>
    <lineage>
        <taxon>Bacteria</taxon>
        <taxon>Pseudomonadati</taxon>
        <taxon>Pseudomonadota</taxon>
        <taxon>Alphaproteobacteria</taxon>
        <taxon>Caulobacterales</taxon>
        <taxon>Caulobacteraceae</taxon>
        <taxon>Caulobacter</taxon>
    </lineage>
</organism>
<evidence type="ECO:0000256" key="1">
    <source>
        <dbReference type="ARBA" id="ARBA00000274"/>
    </source>
</evidence>